<evidence type="ECO:0000313" key="1">
    <source>
        <dbReference type="EMBL" id="MBB3771179.1"/>
    </source>
</evidence>
<dbReference type="AlphaFoldDB" id="A0A839Z663"/>
<protein>
    <submittedName>
        <fullName evidence="1">Uncharacterized protein</fullName>
    </submittedName>
</protein>
<comment type="caution">
    <text evidence="1">The sequence shown here is derived from an EMBL/GenBank/DDBJ whole genome shotgun (WGS) entry which is preliminary data.</text>
</comment>
<proteinExistence type="predicted"/>
<name>A0A839Z663_9HYPH</name>
<evidence type="ECO:0000313" key="2">
    <source>
        <dbReference type="Proteomes" id="UP000533469"/>
    </source>
</evidence>
<sequence>MNSPRVSGFFRDHFDLELYVRKLAKNRVKLLTI</sequence>
<accession>A0A839Z663</accession>
<reference evidence="1 2" key="1">
    <citation type="submission" date="2020-08" db="EMBL/GenBank/DDBJ databases">
        <title>Genomic Encyclopedia of Type Strains, Phase IV (KMG-IV): sequencing the most valuable type-strain genomes for metagenomic binning, comparative biology and taxonomic classification.</title>
        <authorList>
            <person name="Goeker M."/>
        </authorList>
    </citation>
    <scope>NUCLEOTIDE SEQUENCE [LARGE SCALE GENOMIC DNA]</scope>
    <source>
        <strain evidence="1 2">DSM 5895</strain>
    </source>
</reference>
<organism evidence="1 2">
    <name type="scientific">Ancylobacter tetraedralis</name>
    <dbReference type="NCBI Taxonomy" id="217068"/>
    <lineage>
        <taxon>Bacteria</taxon>
        <taxon>Pseudomonadati</taxon>
        <taxon>Pseudomonadota</taxon>
        <taxon>Alphaproteobacteria</taxon>
        <taxon>Hyphomicrobiales</taxon>
        <taxon>Xanthobacteraceae</taxon>
        <taxon>Ancylobacter</taxon>
    </lineage>
</organism>
<gene>
    <name evidence="1" type="ORF">FHS55_001778</name>
</gene>
<dbReference type="Proteomes" id="UP000533469">
    <property type="component" value="Unassembled WGS sequence"/>
</dbReference>
<dbReference type="EMBL" id="JACICD010000003">
    <property type="protein sequence ID" value="MBB3771179.1"/>
    <property type="molecule type" value="Genomic_DNA"/>
</dbReference>
<keyword evidence="2" id="KW-1185">Reference proteome</keyword>